<dbReference type="Gene3D" id="2.60.120.10">
    <property type="entry name" value="Jelly Rolls"/>
    <property type="match status" value="1"/>
</dbReference>
<dbReference type="OMA" id="ANIVYPI"/>
<feature type="transmembrane region" description="Helical" evidence="1">
    <location>
        <begin position="148"/>
        <end position="166"/>
    </location>
</feature>
<keyword evidence="4" id="KW-1185">Reference proteome</keyword>
<feature type="transmembrane region" description="Helical" evidence="1">
    <location>
        <begin position="204"/>
        <end position="229"/>
    </location>
</feature>
<dbReference type="SUPFAM" id="SSF81324">
    <property type="entry name" value="Voltage-gated potassium channels"/>
    <property type="match status" value="1"/>
</dbReference>
<dbReference type="HOGENOM" id="CLU_348668_0_0_1"/>
<evidence type="ECO:0000313" key="3">
    <source>
        <dbReference type="EMBL" id="CAK93351.1"/>
    </source>
</evidence>
<dbReference type="InterPro" id="IPR018490">
    <property type="entry name" value="cNMP-bd_dom_sf"/>
</dbReference>
<proteinExistence type="predicted"/>
<dbReference type="Pfam" id="PF07885">
    <property type="entry name" value="Ion_trans_2"/>
    <property type="match status" value="1"/>
</dbReference>
<dbReference type="eggNOG" id="KOG0498">
    <property type="taxonomic scope" value="Eukaryota"/>
</dbReference>
<dbReference type="OrthoDB" id="295547at2759"/>
<dbReference type="InterPro" id="IPR000595">
    <property type="entry name" value="cNMP-bd_dom"/>
</dbReference>
<name>A0EDI4_PARTE</name>
<reference evidence="3 4" key="1">
    <citation type="journal article" date="2006" name="Nature">
        <title>Global trends of whole-genome duplications revealed by the ciliate Paramecium tetraurelia.</title>
        <authorList>
            <consortium name="Genoscope"/>
            <person name="Aury J.-M."/>
            <person name="Jaillon O."/>
            <person name="Duret L."/>
            <person name="Noel B."/>
            <person name="Jubin C."/>
            <person name="Porcel B.M."/>
            <person name="Segurens B."/>
            <person name="Daubin V."/>
            <person name="Anthouard V."/>
            <person name="Aiach N."/>
            <person name="Arnaiz O."/>
            <person name="Billaut A."/>
            <person name="Beisson J."/>
            <person name="Blanc I."/>
            <person name="Bouhouche K."/>
            <person name="Camara F."/>
            <person name="Duharcourt S."/>
            <person name="Guigo R."/>
            <person name="Gogendeau D."/>
            <person name="Katinka M."/>
            <person name="Keller A.-M."/>
            <person name="Kissmehl R."/>
            <person name="Klotz C."/>
            <person name="Koll F."/>
            <person name="Le Moue A."/>
            <person name="Lepere C."/>
            <person name="Malinsky S."/>
            <person name="Nowacki M."/>
            <person name="Nowak J.K."/>
            <person name="Plattner H."/>
            <person name="Poulain J."/>
            <person name="Ruiz F."/>
            <person name="Serrano V."/>
            <person name="Zagulski M."/>
            <person name="Dessen P."/>
            <person name="Betermier M."/>
            <person name="Weissenbach J."/>
            <person name="Scarpelli C."/>
            <person name="Schachter V."/>
            <person name="Sperling L."/>
            <person name="Meyer E."/>
            <person name="Cohen J."/>
            <person name="Wincker P."/>
        </authorList>
    </citation>
    <scope>NUCLEOTIDE SEQUENCE [LARGE SCALE GENOMIC DNA]</scope>
    <source>
        <strain evidence="3 4">Stock d4-2</strain>
    </source>
</reference>
<accession>A0EDI4</accession>
<dbReference type="EMBL" id="CT868671">
    <property type="protein sequence ID" value="CAK93351.1"/>
    <property type="molecule type" value="Genomic_DNA"/>
</dbReference>
<dbReference type="SUPFAM" id="SSF51206">
    <property type="entry name" value="cAMP-binding domain-like"/>
    <property type="match status" value="1"/>
</dbReference>
<keyword evidence="1" id="KW-0812">Transmembrane</keyword>
<organism evidence="3 4">
    <name type="scientific">Paramecium tetraurelia</name>
    <dbReference type="NCBI Taxonomy" id="5888"/>
    <lineage>
        <taxon>Eukaryota</taxon>
        <taxon>Sar</taxon>
        <taxon>Alveolata</taxon>
        <taxon>Ciliophora</taxon>
        <taxon>Intramacronucleata</taxon>
        <taxon>Oligohymenophorea</taxon>
        <taxon>Peniculida</taxon>
        <taxon>Parameciidae</taxon>
        <taxon>Paramecium</taxon>
    </lineage>
</organism>
<protein>
    <recommendedName>
        <fullName evidence="2">Cyclic nucleotide-binding domain-containing protein</fullName>
    </recommendedName>
</protein>
<dbReference type="PROSITE" id="PS50042">
    <property type="entry name" value="CNMP_BINDING_3"/>
    <property type="match status" value="1"/>
</dbReference>
<dbReference type="PANTHER" id="PTHR47823">
    <property type="entry name" value="ION_TRANS DOMAIN-CONTAINING PROTEIN"/>
    <property type="match status" value="1"/>
</dbReference>
<dbReference type="InterPro" id="IPR014710">
    <property type="entry name" value="RmlC-like_jellyroll"/>
</dbReference>
<feature type="transmembrane region" description="Helical" evidence="1">
    <location>
        <begin position="172"/>
        <end position="192"/>
    </location>
</feature>
<keyword evidence="1" id="KW-0472">Membrane</keyword>
<sequence>MSIKQVHPTNEVEEQNEFKKGLQQLTSYKVYSSVQTFNDLRRRRIQVREATLILSPKLQQYQHMLQPKISQFTSQDQIMEEEDVLVLDGFKIKFNRAIRRLLIILNFARAITYFSKQKKKKNITQSSISKQQIPFLPHLKFIRLWREIISFNTVVANIVYPIYITYSEFDQYDFITIVTFIIDFLFFVDVILEQMICQIDNNNILLKTFSSIFIHNVTGWLIFDILTILPYKLFVPKMEDSFQLRDYFNLLKLIRLFKYFTQTDRKILYHSADSKKTQISIEDKLSFFDYFSLIDAKFLSVLNIFKNMLILISAFGCMWHYVQYYEGISMAQDSNNWTSYIDGLFWAIQTVTVVGYGNVSISTSMQYNLVIVWLLVGVGFYSFTIGNLAQILEQQTSAEIQKEHLEDLENLMDTIIIPDWLSDQVSHFLTYNLENNSFWNYRKIIDSLPGQLKKYTICFSQQQLIVNTNLFKLDINIASKLLPYMTIFYYQKYETIYYVGSPSMDVYFLITGEVRLCDEQGRSMLNIIEGSIFGEMEILDQVNRKQSAVASKNSVVIIFPVQIFLDIIQTDESLSFEIEQLGLRRKILIKESHLRMRSNQKVRRVSCINYKEQRKPTDISKNIMEKEFKQRISKESFQFIQTRILKYIFGRNQERKWRSFQKFRDAVQKVMKFNKQKRELNKRRRESCIGLKMINNFKGTTENEQLMIKQIFKLQKQKRQLMKTLKQIINHVKSGLQAPLLITPSPYFYCLLKEQKQQILEKKEQETQNKFQKQQKIKKINPYYQLRHLNDFWSKLQNELIQYKNAKADLRYSQMEVDGVYFEIQGLIKSII</sequence>
<evidence type="ECO:0000313" key="4">
    <source>
        <dbReference type="Proteomes" id="UP000000600"/>
    </source>
</evidence>
<feature type="transmembrane region" description="Helical" evidence="1">
    <location>
        <begin position="343"/>
        <end position="361"/>
    </location>
</feature>
<keyword evidence="1" id="KW-1133">Transmembrane helix</keyword>
<evidence type="ECO:0000259" key="2">
    <source>
        <dbReference type="PROSITE" id="PS50042"/>
    </source>
</evidence>
<gene>
    <name evidence="3" type="ORF">GSPATT00004220001</name>
</gene>
<feature type="domain" description="Cyclic nucleotide-binding" evidence="2">
    <location>
        <begin position="469"/>
        <end position="568"/>
    </location>
</feature>
<dbReference type="Pfam" id="PF00027">
    <property type="entry name" value="cNMP_binding"/>
    <property type="match status" value="1"/>
</dbReference>
<dbReference type="RefSeq" id="XP_001460748.1">
    <property type="nucleotide sequence ID" value="XM_001460711.1"/>
</dbReference>
<dbReference type="InParanoid" id="A0EDI4"/>
<dbReference type="InterPro" id="IPR013099">
    <property type="entry name" value="K_chnl_dom"/>
</dbReference>
<dbReference type="GeneID" id="5046533"/>
<evidence type="ECO:0000256" key="1">
    <source>
        <dbReference type="SAM" id="Phobius"/>
    </source>
</evidence>
<feature type="transmembrane region" description="Helical" evidence="1">
    <location>
        <begin position="298"/>
        <end position="322"/>
    </location>
</feature>
<dbReference type="KEGG" id="ptm:GSPATT00004220001"/>
<dbReference type="CDD" id="cd00038">
    <property type="entry name" value="CAP_ED"/>
    <property type="match status" value="1"/>
</dbReference>
<dbReference type="Proteomes" id="UP000000600">
    <property type="component" value="Unassembled WGS sequence"/>
</dbReference>
<dbReference type="PANTHER" id="PTHR47823:SF9">
    <property type="entry name" value="CHROMOSOME UNDETERMINED SCAFFOLD_10, WHOLE GENOME SHOTGUN SEQUENCE"/>
    <property type="match status" value="1"/>
</dbReference>
<dbReference type="AlphaFoldDB" id="A0EDI4"/>
<dbReference type="Gene3D" id="1.10.287.70">
    <property type="match status" value="1"/>
</dbReference>
<feature type="transmembrane region" description="Helical" evidence="1">
    <location>
        <begin position="367"/>
        <end position="389"/>
    </location>
</feature>